<dbReference type="Proteomes" id="UP000060277">
    <property type="component" value="Chromosome"/>
</dbReference>
<dbReference type="RefSeq" id="WP_064675107.1">
    <property type="nucleotide sequence ID" value="NZ_CP013480.3"/>
</dbReference>
<dbReference type="CDD" id="cd08415">
    <property type="entry name" value="PBP2_LysR_opines_like"/>
    <property type="match status" value="1"/>
</dbReference>
<evidence type="ECO:0000256" key="1">
    <source>
        <dbReference type="ARBA" id="ARBA00009437"/>
    </source>
</evidence>
<dbReference type="InterPro" id="IPR036388">
    <property type="entry name" value="WH-like_DNA-bd_sf"/>
</dbReference>
<evidence type="ECO:0000313" key="7">
    <source>
        <dbReference type="Proteomes" id="UP000060277"/>
    </source>
</evidence>
<gene>
    <name evidence="6" type="ORF">AT302_26160</name>
</gene>
<dbReference type="PROSITE" id="PS50931">
    <property type="entry name" value="HTH_LYSR"/>
    <property type="match status" value="1"/>
</dbReference>
<dbReference type="Pfam" id="PF00126">
    <property type="entry name" value="HTH_1"/>
    <property type="match status" value="1"/>
</dbReference>
<keyword evidence="3" id="KW-0238">DNA-binding</keyword>
<protein>
    <recommendedName>
        <fullName evidence="5">HTH lysR-type domain-containing protein</fullName>
    </recommendedName>
</protein>
<dbReference type="InterPro" id="IPR000847">
    <property type="entry name" value="LysR_HTH_N"/>
</dbReference>
<dbReference type="Gene3D" id="3.40.190.290">
    <property type="match status" value="1"/>
</dbReference>
<dbReference type="PRINTS" id="PR00039">
    <property type="entry name" value="HTHLYSR"/>
</dbReference>
<dbReference type="PANTHER" id="PTHR30427:SF1">
    <property type="entry name" value="TRANSCRIPTIONAL ACTIVATOR PROTEIN LYSR"/>
    <property type="match status" value="1"/>
</dbReference>
<dbReference type="SUPFAM" id="SSF53850">
    <property type="entry name" value="Periplasmic binding protein-like II"/>
    <property type="match status" value="1"/>
</dbReference>
<accession>A0ABM5WQ77</accession>
<dbReference type="Pfam" id="PF03466">
    <property type="entry name" value="LysR_substrate"/>
    <property type="match status" value="1"/>
</dbReference>
<feature type="domain" description="HTH lysR-type" evidence="5">
    <location>
        <begin position="13"/>
        <end position="70"/>
    </location>
</feature>
<dbReference type="EMBL" id="CP013480">
    <property type="protein sequence ID" value="ALS62769.1"/>
    <property type="molecule type" value="Genomic_DNA"/>
</dbReference>
<dbReference type="InterPro" id="IPR005119">
    <property type="entry name" value="LysR_subst-bd"/>
</dbReference>
<organism evidence="6 7">
    <name type="scientific">Pandoraea norimbergensis</name>
    <dbReference type="NCBI Taxonomy" id="93219"/>
    <lineage>
        <taxon>Bacteria</taxon>
        <taxon>Pseudomonadati</taxon>
        <taxon>Pseudomonadota</taxon>
        <taxon>Betaproteobacteria</taxon>
        <taxon>Burkholderiales</taxon>
        <taxon>Burkholderiaceae</taxon>
        <taxon>Pandoraea</taxon>
    </lineage>
</organism>
<name>A0ABM5WQ77_9BURK</name>
<comment type="similarity">
    <text evidence="1">Belongs to the LysR transcriptional regulatory family.</text>
</comment>
<dbReference type="SUPFAM" id="SSF46785">
    <property type="entry name" value="Winged helix' DNA-binding domain"/>
    <property type="match status" value="1"/>
</dbReference>
<reference evidence="7" key="1">
    <citation type="submission" date="2015-12" db="EMBL/GenBank/DDBJ databases">
        <title>Complete genome sequence of Pandoraea norimbergensis DSM 11628.</title>
        <authorList>
            <person name="Ee R."/>
            <person name="Lim Y.-L."/>
            <person name="Yong D."/>
            <person name="Yin W.-F."/>
            <person name="Chan K.-G."/>
        </authorList>
    </citation>
    <scope>NUCLEOTIDE SEQUENCE [LARGE SCALE GENOMIC DNA]</scope>
    <source>
        <strain evidence="7">DSM 11628</strain>
    </source>
</reference>
<dbReference type="Gene3D" id="1.10.10.10">
    <property type="entry name" value="Winged helix-like DNA-binding domain superfamily/Winged helix DNA-binding domain"/>
    <property type="match status" value="1"/>
</dbReference>
<evidence type="ECO:0000313" key="6">
    <source>
        <dbReference type="EMBL" id="ALS62769.1"/>
    </source>
</evidence>
<dbReference type="PANTHER" id="PTHR30427">
    <property type="entry name" value="TRANSCRIPTIONAL ACTIVATOR PROTEIN LYSR"/>
    <property type="match status" value="1"/>
</dbReference>
<keyword evidence="2" id="KW-0805">Transcription regulation</keyword>
<evidence type="ECO:0000256" key="2">
    <source>
        <dbReference type="ARBA" id="ARBA00023015"/>
    </source>
</evidence>
<evidence type="ECO:0000259" key="5">
    <source>
        <dbReference type="PROSITE" id="PS50931"/>
    </source>
</evidence>
<evidence type="ECO:0000256" key="4">
    <source>
        <dbReference type="ARBA" id="ARBA00023163"/>
    </source>
</evidence>
<dbReference type="InterPro" id="IPR037424">
    <property type="entry name" value="NocR_PBP2"/>
</dbReference>
<evidence type="ECO:0000256" key="3">
    <source>
        <dbReference type="ARBA" id="ARBA00023125"/>
    </source>
</evidence>
<keyword evidence="7" id="KW-1185">Reference proteome</keyword>
<keyword evidence="4" id="KW-0804">Transcription</keyword>
<dbReference type="InterPro" id="IPR036390">
    <property type="entry name" value="WH_DNA-bd_sf"/>
</dbReference>
<sequence>MATSPPPPPPPIMKIRQLEAFRAVILRQTVTRAAQMLHVSQPAVTRLLNDLEADVGFALFDRSNGRLQPTPEALVLFDEVERSFAGMERIAQTAEQIKSLRRGSLHIAGAPAIALDFLPITLTHFLRDHPGINTTLLVHASNIVVDMVLGRRCDVGFVAHPLTRPGLQVQPLLRVPMRCVLPKGHPLAAHDVITPEDLRGEAFVSYPTESDARLDIDRVFAEHGVDRVMNAESQLSAAICTLVEHGAGVSIIDGITASFATQRVEVRPFAPQVLSTVSAVTSLQHPPSQLAQAFVQQVRAALEARSLSTDFVHKPVDNPTQSDGKSLI</sequence>
<proteinExistence type="inferred from homology"/>